<dbReference type="InterPro" id="IPR011042">
    <property type="entry name" value="6-blade_b-propeller_TolB-like"/>
</dbReference>
<evidence type="ECO:0000313" key="3">
    <source>
        <dbReference type="EMBL" id="UOQ45974.1"/>
    </source>
</evidence>
<dbReference type="PANTHER" id="PTHR42776:SF27">
    <property type="entry name" value="DIPEPTIDYL PEPTIDASE FAMILY MEMBER 6"/>
    <property type="match status" value="1"/>
</dbReference>
<dbReference type="Proteomes" id="UP000831787">
    <property type="component" value="Chromosome"/>
</dbReference>
<dbReference type="Gene3D" id="2.120.10.30">
    <property type="entry name" value="TolB, C-terminal domain"/>
    <property type="match status" value="1"/>
</dbReference>
<name>A0ABY4EQQ3_9BACI</name>
<dbReference type="PANTHER" id="PTHR42776">
    <property type="entry name" value="SERINE PEPTIDASE S9 FAMILY MEMBER"/>
    <property type="match status" value="1"/>
</dbReference>
<evidence type="ECO:0000256" key="1">
    <source>
        <dbReference type="ARBA" id="ARBA00022801"/>
    </source>
</evidence>
<protein>
    <submittedName>
        <fullName evidence="3">S9 family peptidase</fullName>
    </submittedName>
</protein>
<proteinExistence type="predicted"/>
<evidence type="ECO:0000313" key="4">
    <source>
        <dbReference type="Proteomes" id="UP000831787"/>
    </source>
</evidence>
<keyword evidence="4" id="KW-1185">Reference proteome</keyword>
<sequence>MMNGANYLSIEEVISIPKFMETAISDDGRYAAYVKQTADWEENAYVNHVWLYNREAGKSYPLTIGKNESTQPRFSPDSKYLACIGVSGEGENRKKEIYIQTLGDTHAYQASPDCYSIEEFKWSPDSKGIYFKARRLESESLKKRKEMYGEFYYVDKDFEYEALYFLNLETGGKELYDPLPHGKMTPAVEPLTEQMDLQIHSYDISFDCKHIVFSAAPTPRAVDSMDQELYILHRTTKEIDKVDASPLQAGEVLFSPGGTRLCYTCYEKEKAIYNNRTIEIYDLETQRTIRPVQDIDEHIIPVRWTPNGILISWQEKTNFLAGIVSETGKITSLVSKEDMVASAPSITWDQSTFVCVKQTSTTPAEVYINHEPITSRSVAYKGKIQSEKEVVTWRTEDGLEIEGVLSKPVDFADSKSYPLIVAVHGGPAGTSFAVPTTNKYQPIESFIAKGFLVLEPNYRGSTGYGQAFRKANYRYLGLGDYEDVVSGVDSLIEKGYVDAERVGILGWSQGGYISALCATYSTRFKAVSVGAGISNWITYYANTDITHFTRFYLGSDPWTDEEIYRKTSPMTYINNACTPTLIQHGEKDGRVPLPNAFELYRGLKDRGVPAELVLFKEMKHSSHQPGLNRAILKQNLHWFCHYLLDEPFQFV</sequence>
<organism evidence="3 4">
    <name type="scientific">Halobacillus salinarum</name>
    <dbReference type="NCBI Taxonomy" id="2932257"/>
    <lineage>
        <taxon>Bacteria</taxon>
        <taxon>Bacillati</taxon>
        <taxon>Bacillota</taxon>
        <taxon>Bacilli</taxon>
        <taxon>Bacillales</taxon>
        <taxon>Bacillaceae</taxon>
        <taxon>Halobacillus</taxon>
    </lineage>
</organism>
<dbReference type="Pfam" id="PF00326">
    <property type="entry name" value="Peptidase_S9"/>
    <property type="match status" value="1"/>
</dbReference>
<dbReference type="InterPro" id="IPR015943">
    <property type="entry name" value="WD40/YVTN_repeat-like_dom_sf"/>
</dbReference>
<feature type="domain" description="Peptidase S9 prolyl oligopeptidase catalytic" evidence="2">
    <location>
        <begin position="445"/>
        <end position="643"/>
    </location>
</feature>
<evidence type="ECO:0000259" key="2">
    <source>
        <dbReference type="Pfam" id="PF00326"/>
    </source>
</evidence>
<dbReference type="Gene3D" id="2.130.10.10">
    <property type="entry name" value="YVTN repeat-like/Quinoprotein amine dehydrogenase"/>
    <property type="match status" value="1"/>
</dbReference>
<keyword evidence="1" id="KW-0378">Hydrolase</keyword>
<accession>A0ABY4EQQ3</accession>
<dbReference type="EMBL" id="CP095073">
    <property type="protein sequence ID" value="UOQ45974.1"/>
    <property type="molecule type" value="Genomic_DNA"/>
</dbReference>
<reference evidence="3 4" key="1">
    <citation type="submission" date="2022-04" db="EMBL/GenBank/DDBJ databases">
        <title>Halobacillus sp. isolated from saltern.</title>
        <authorList>
            <person name="Won M."/>
            <person name="Lee C.-M."/>
            <person name="Woen H.-Y."/>
            <person name="Kwon S.-W."/>
        </authorList>
    </citation>
    <scope>NUCLEOTIDE SEQUENCE [LARGE SCALE GENOMIC DNA]</scope>
    <source>
        <strain evidence="3 4">SSBR10-3</strain>
    </source>
</reference>
<gene>
    <name evidence="3" type="ORF">MUN89_08655</name>
</gene>
<dbReference type="SUPFAM" id="SSF53474">
    <property type="entry name" value="alpha/beta-Hydrolases"/>
    <property type="match status" value="1"/>
</dbReference>
<dbReference type="Gene3D" id="3.40.50.1820">
    <property type="entry name" value="alpha/beta hydrolase"/>
    <property type="match status" value="1"/>
</dbReference>
<dbReference type="RefSeq" id="WP_244712935.1">
    <property type="nucleotide sequence ID" value="NZ_CP095073.1"/>
</dbReference>
<dbReference type="InterPro" id="IPR029058">
    <property type="entry name" value="AB_hydrolase_fold"/>
</dbReference>
<dbReference type="InterPro" id="IPR001375">
    <property type="entry name" value="Peptidase_S9_cat"/>
</dbReference>
<dbReference type="SUPFAM" id="SSF82171">
    <property type="entry name" value="DPP6 N-terminal domain-like"/>
    <property type="match status" value="1"/>
</dbReference>